<dbReference type="AlphaFoldDB" id="A0A6L5YH30"/>
<dbReference type="Pfam" id="PF00877">
    <property type="entry name" value="NLPC_P60"/>
    <property type="match status" value="1"/>
</dbReference>
<dbReference type="InterPro" id="IPR038765">
    <property type="entry name" value="Papain-like_cys_pep_sf"/>
</dbReference>
<reference evidence="9 10" key="1">
    <citation type="submission" date="2019-08" db="EMBL/GenBank/DDBJ databases">
        <title>In-depth cultivation of the pig gut microbiome towards novel bacterial diversity and tailored functional studies.</title>
        <authorList>
            <person name="Wylensek D."/>
            <person name="Hitch T.C.A."/>
            <person name="Clavel T."/>
        </authorList>
    </citation>
    <scope>NUCLEOTIDE SEQUENCE [LARGE SCALE GENOMIC DNA]</scope>
    <source>
        <strain evidence="9 10">WCA3-601-WT-6H</strain>
    </source>
</reference>
<evidence type="ECO:0000256" key="3">
    <source>
        <dbReference type="ARBA" id="ARBA00022729"/>
    </source>
</evidence>
<keyword evidence="6" id="KW-0175">Coiled coil</keyword>
<evidence type="ECO:0000256" key="6">
    <source>
        <dbReference type="SAM" id="Coils"/>
    </source>
</evidence>
<evidence type="ECO:0000256" key="7">
    <source>
        <dbReference type="SAM" id="SignalP"/>
    </source>
</evidence>
<dbReference type="PROSITE" id="PS51935">
    <property type="entry name" value="NLPC_P60"/>
    <property type="match status" value="1"/>
</dbReference>
<dbReference type="SUPFAM" id="SSF54001">
    <property type="entry name" value="Cysteine proteinases"/>
    <property type="match status" value="1"/>
</dbReference>
<dbReference type="GO" id="GO:0008234">
    <property type="term" value="F:cysteine-type peptidase activity"/>
    <property type="evidence" value="ECO:0007669"/>
    <property type="project" value="UniProtKB-KW"/>
</dbReference>
<evidence type="ECO:0000256" key="4">
    <source>
        <dbReference type="ARBA" id="ARBA00022801"/>
    </source>
</evidence>
<dbReference type="Pfam" id="PF24568">
    <property type="entry name" value="CC_PcsB"/>
    <property type="match status" value="1"/>
</dbReference>
<dbReference type="EMBL" id="VUMU01000003">
    <property type="protein sequence ID" value="MST57515.1"/>
    <property type="molecule type" value="Genomic_DNA"/>
</dbReference>
<keyword evidence="10" id="KW-1185">Reference proteome</keyword>
<evidence type="ECO:0000259" key="8">
    <source>
        <dbReference type="PROSITE" id="PS51935"/>
    </source>
</evidence>
<feature type="signal peptide" evidence="7">
    <location>
        <begin position="1"/>
        <end position="30"/>
    </location>
</feature>
<dbReference type="RefSeq" id="WP_154495536.1">
    <property type="nucleotide sequence ID" value="NZ_VUMU01000003.1"/>
</dbReference>
<dbReference type="Gene3D" id="3.90.1720.10">
    <property type="entry name" value="endopeptidase domain like (from Nostoc punctiforme)"/>
    <property type="match status" value="1"/>
</dbReference>
<dbReference type="InterPro" id="IPR051202">
    <property type="entry name" value="Peptidase_C40"/>
</dbReference>
<name>A0A6L5YH30_9FIRM</name>
<evidence type="ECO:0000256" key="1">
    <source>
        <dbReference type="ARBA" id="ARBA00007074"/>
    </source>
</evidence>
<dbReference type="Gene3D" id="6.10.250.3150">
    <property type="match status" value="1"/>
</dbReference>
<sequence length="417" mass="46513">MKKTTAGRKVNNVKRRLVSALLLAAVTLTATGSVWESPAETVQAAPSMNELQNSINNHQNQLNNINSQINSLQDEQDLVQEKIDDLNAEIINTMTSIGMKEDEIAEKETELSDKQVQIDQTQEEYNIAKAQEEKQHDDMITRMRMMYENDSSENYVNLLFQGGGLSGMLNRMDFVESVYEYDRQKLQEYEETKEQVLALWNQLEEEKTQLQADKDQLEADKADLESQKSELDVMLAKKKQESANYDAEIKKAKQEASVAKALLQQEQKQLKQLQAQAQRGNTAAATGSYTTTNYTSVIENASGSDMGKRLAKYACQYIGNPYVAGGTSLTNGADCSGFTFRIYSDFGYSIPRTSYEQRSCGTGVDYSSAQPGDLICYDGHVAMYIGGGLIVHASTQRTGIKVSNANYRPILAVRRVV</sequence>
<dbReference type="InterPro" id="IPR057309">
    <property type="entry name" value="PcsB_CC"/>
</dbReference>
<dbReference type="GO" id="GO:0006508">
    <property type="term" value="P:proteolysis"/>
    <property type="evidence" value="ECO:0007669"/>
    <property type="project" value="UniProtKB-KW"/>
</dbReference>
<feature type="chain" id="PRO_5038335580" description="NlpC/P60 domain-containing protein" evidence="7">
    <location>
        <begin position="31"/>
        <end position="417"/>
    </location>
</feature>
<proteinExistence type="inferred from homology"/>
<keyword evidence="2" id="KW-0645">Protease</keyword>
<evidence type="ECO:0000256" key="2">
    <source>
        <dbReference type="ARBA" id="ARBA00022670"/>
    </source>
</evidence>
<dbReference type="Proteomes" id="UP000476055">
    <property type="component" value="Unassembled WGS sequence"/>
</dbReference>
<dbReference type="PANTHER" id="PTHR47053">
    <property type="entry name" value="MUREIN DD-ENDOPEPTIDASE MEPH-RELATED"/>
    <property type="match status" value="1"/>
</dbReference>
<evidence type="ECO:0000256" key="5">
    <source>
        <dbReference type="ARBA" id="ARBA00022807"/>
    </source>
</evidence>
<comment type="caution">
    <text evidence="9">The sequence shown here is derived from an EMBL/GenBank/DDBJ whole genome shotgun (WGS) entry which is preliminary data.</text>
</comment>
<evidence type="ECO:0000313" key="10">
    <source>
        <dbReference type="Proteomes" id="UP000476055"/>
    </source>
</evidence>
<evidence type="ECO:0000313" key="9">
    <source>
        <dbReference type="EMBL" id="MST57515.1"/>
    </source>
</evidence>
<dbReference type="PANTHER" id="PTHR47053:SF1">
    <property type="entry name" value="MUREIN DD-ENDOPEPTIDASE MEPH-RELATED"/>
    <property type="match status" value="1"/>
</dbReference>
<feature type="coiled-coil region" evidence="6">
    <location>
        <begin position="48"/>
        <end position="131"/>
    </location>
</feature>
<comment type="similarity">
    <text evidence="1">Belongs to the peptidase C40 family.</text>
</comment>
<protein>
    <recommendedName>
        <fullName evidence="8">NlpC/P60 domain-containing protein</fullName>
    </recommendedName>
</protein>
<feature type="domain" description="NlpC/P60" evidence="8">
    <location>
        <begin position="304"/>
        <end position="417"/>
    </location>
</feature>
<keyword evidence="4" id="KW-0378">Hydrolase</keyword>
<organism evidence="9 10">
    <name type="scientific">Waltera intestinalis</name>
    <dbReference type="NCBI Taxonomy" id="2606635"/>
    <lineage>
        <taxon>Bacteria</taxon>
        <taxon>Bacillati</taxon>
        <taxon>Bacillota</taxon>
        <taxon>Clostridia</taxon>
        <taxon>Lachnospirales</taxon>
        <taxon>Lachnospiraceae</taxon>
        <taxon>Waltera</taxon>
    </lineage>
</organism>
<dbReference type="InterPro" id="IPR000064">
    <property type="entry name" value="NLP_P60_dom"/>
</dbReference>
<feature type="coiled-coil region" evidence="6">
    <location>
        <begin position="186"/>
        <end position="283"/>
    </location>
</feature>
<gene>
    <name evidence="9" type="ORF">FYJ59_04530</name>
</gene>
<keyword evidence="5" id="KW-0788">Thiol protease</keyword>
<keyword evidence="3 7" id="KW-0732">Signal</keyword>
<accession>A0A6L5YH30</accession>